<dbReference type="InterPro" id="IPR012337">
    <property type="entry name" value="RNaseH-like_sf"/>
</dbReference>
<dbReference type="EMBL" id="CP058690">
    <property type="protein sequence ID" value="QLH15138.1"/>
    <property type="molecule type" value="Genomic_DNA"/>
</dbReference>
<proteinExistence type="predicted"/>
<dbReference type="GO" id="GO:0003676">
    <property type="term" value="F:nucleic acid binding"/>
    <property type="evidence" value="ECO:0007669"/>
    <property type="project" value="InterPro"/>
</dbReference>
<dbReference type="Gene3D" id="3.30.420.10">
    <property type="entry name" value="Ribonuclease H-like superfamily/Ribonuclease H"/>
    <property type="match status" value="1"/>
</dbReference>
<dbReference type="GO" id="GO:0015074">
    <property type="term" value="P:DNA integration"/>
    <property type="evidence" value="ECO:0007669"/>
    <property type="project" value="InterPro"/>
</dbReference>
<sequence>MDRFPRKLLAWRISNTPAADFCVAARNEAAHHCGPPEIMNADRASQFTSCTWVDRLKRAGTRISMDGRGAVSTPSSSSASGDP</sequence>
<evidence type="ECO:0000259" key="2">
    <source>
        <dbReference type="Pfam" id="PF00665"/>
    </source>
</evidence>
<dbReference type="RefSeq" id="WP_179922112.1">
    <property type="nucleotide sequence ID" value="NZ_CP038203.1"/>
</dbReference>
<feature type="region of interest" description="Disordered" evidence="1">
    <location>
        <begin position="64"/>
        <end position="83"/>
    </location>
</feature>
<dbReference type="InterPro" id="IPR036397">
    <property type="entry name" value="RNaseH_sf"/>
</dbReference>
<dbReference type="InterPro" id="IPR001584">
    <property type="entry name" value="Integrase_cat-core"/>
</dbReference>
<dbReference type="Pfam" id="PF00665">
    <property type="entry name" value="rve"/>
    <property type="match status" value="1"/>
</dbReference>
<protein>
    <recommendedName>
        <fullName evidence="2">Integrase catalytic domain-containing protein</fullName>
    </recommendedName>
</protein>
<evidence type="ECO:0000256" key="1">
    <source>
        <dbReference type="SAM" id="MobiDB-lite"/>
    </source>
</evidence>
<gene>
    <name evidence="3" type="ORF">HYQ43_12945</name>
</gene>
<evidence type="ECO:0000313" key="3">
    <source>
        <dbReference type="EMBL" id="QLH15138.1"/>
    </source>
</evidence>
<dbReference type="Proteomes" id="UP000509322">
    <property type="component" value="Chromosome 2"/>
</dbReference>
<organism evidence="3 4">
    <name type="scientific">Paracoccus pantotrophus</name>
    <name type="common">Thiosphaera pantotropha</name>
    <dbReference type="NCBI Taxonomy" id="82367"/>
    <lineage>
        <taxon>Bacteria</taxon>
        <taxon>Pseudomonadati</taxon>
        <taxon>Pseudomonadota</taxon>
        <taxon>Alphaproteobacteria</taxon>
        <taxon>Rhodobacterales</taxon>
        <taxon>Paracoccaceae</taxon>
        <taxon>Paracoccus</taxon>
    </lineage>
</organism>
<dbReference type="AlphaFoldDB" id="A0A7H9BWE7"/>
<name>A0A7H9BWE7_PARPN</name>
<reference evidence="3 4" key="1">
    <citation type="submission" date="2020-07" db="EMBL/GenBank/DDBJ databases">
        <title>The complete genome of Paracoccus pantotrophus ACCC 10489.</title>
        <authorList>
            <person name="Si Y."/>
        </authorList>
    </citation>
    <scope>NUCLEOTIDE SEQUENCE [LARGE SCALE GENOMIC DNA]</scope>
    <source>
        <strain evidence="3 4">ACCC10489</strain>
    </source>
</reference>
<feature type="domain" description="Integrase catalytic" evidence="2">
    <location>
        <begin position="1"/>
        <end position="67"/>
    </location>
</feature>
<dbReference type="SUPFAM" id="SSF53098">
    <property type="entry name" value="Ribonuclease H-like"/>
    <property type="match status" value="1"/>
</dbReference>
<feature type="compositionally biased region" description="Low complexity" evidence="1">
    <location>
        <begin position="72"/>
        <end position="83"/>
    </location>
</feature>
<accession>A0A7H9BWE7</accession>
<evidence type="ECO:0000313" key="4">
    <source>
        <dbReference type="Proteomes" id="UP000509322"/>
    </source>
</evidence>